<dbReference type="GO" id="GO:0035556">
    <property type="term" value="P:intracellular signal transduction"/>
    <property type="evidence" value="ECO:0007669"/>
    <property type="project" value="InterPro"/>
</dbReference>
<evidence type="ECO:0000256" key="2">
    <source>
        <dbReference type="ARBA" id="ARBA00023043"/>
    </source>
</evidence>
<dbReference type="SMART" id="SM00969">
    <property type="entry name" value="SOCS_box"/>
    <property type="match status" value="1"/>
</dbReference>
<dbReference type="SUPFAM" id="SSF48403">
    <property type="entry name" value="Ankyrin repeat"/>
    <property type="match status" value="1"/>
</dbReference>
<reference evidence="5" key="1">
    <citation type="submission" date="2023-08" db="EMBL/GenBank/DDBJ databases">
        <authorList>
            <person name="Alioto T."/>
            <person name="Alioto T."/>
            <person name="Gomez Garrido J."/>
        </authorList>
    </citation>
    <scope>NUCLEOTIDE SEQUENCE</scope>
</reference>
<gene>
    <name evidence="5" type="ORF">OCTVUL_1B009102</name>
</gene>
<dbReference type="InterPro" id="IPR001496">
    <property type="entry name" value="SOCS_box"/>
</dbReference>
<keyword evidence="2 3" id="KW-0040">ANK repeat</keyword>
<feature type="repeat" description="ANK" evidence="3">
    <location>
        <begin position="178"/>
        <end position="210"/>
    </location>
</feature>
<dbReference type="EMBL" id="OX597816">
    <property type="protein sequence ID" value="CAI9719346.1"/>
    <property type="molecule type" value="Genomic_DNA"/>
</dbReference>
<protein>
    <submittedName>
        <fullName evidence="5">Ankyrin-3-like isoform X1</fullName>
    </submittedName>
</protein>
<dbReference type="Gene3D" id="1.25.40.20">
    <property type="entry name" value="Ankyrin repeat-containing domain"/>
    <property type="match status" value="3"/>
</dbReference>
<evidence type="ECO:0000313" key="5">
    <source>
        <dbReference type="EMBL" id="CAI9719346.1"/>
    </source>
</evidence>
<dbReference type="PRINTS" id="PR01415">
    <property type="entry name" value="ANKYRIN"/>
</dbReference>
<dbReference type="InterPro" id="IPR036770">
    <property type="entry name" value="Ankyrin_rpt-contain_sf"/>
</dbReference>
<dbReference type="PROSITE" id="PS50225">
    <property type="entry name" value="SOCS"/>
    <property type="match status" value="1"/>
</dbReference>
<dbReference type="InterPro" id="IPR036036">
    <property type="entry name" value="SOCS_box-like_dom_sf"/>
</dbReference>
<evidence type="ECO:0000256" key="1">
    <source>
        <dbReference type="ARBA" id="ARBA00022737"/>
    </source>
</evidence>
<evidence type="ECO:0000259" key="4">
    <source>
        <dbReference type="PROSITE" id="PS50225"/>
    </source>
</evidence>
<dbReference type="SMART" id="SM00248">
    <property type="entry name" value="ANK"/>
    <property type="match status" value="9"/>
</dbReference>
<dbReference type="Proteomes" id="UP001162480">
    <property type="component" value="Chromosome 3"/>
</dbReference>
<keyword evidence="6" id="KW-1185">Reference proteome</keyword>
<dbReference type="PROSITE" id="PS50297">
    <property type="entry name" value="ANK_REP_REGION"/>
    <property type="match status" value="3"/>
</dbReference>
<dbReference type="CDD" id="cd03716">
    <property type="entry name" value="SOCS_ASB_like"/>
    <property type="match status" value="1"/>
</dbReference>
<evidence type="ECO:0000256" key="3">
    <source>
        <dbReference type="PROSITE-ProRule" id="PRU00023"/>
    </source>
</evidence>
<dbReference type="SUPFAM" id="SSF158235">
    <property type="entry name" value="SOCS box-like"/>
    <property type="match status" value="1"/>
</dbReference>
<feature type="repeat" description="ANK" evidence="3">
    <location>
        <begin position="212"/>
        <end position="244"/>
    </location>
</feature>
<dbReference type="InterPro" id="IPR002110">
    <property type="entry name" value="Ankyrin_rpt"/>
</dbReference>
<dbReference type="Pfam" id="PF12796">
    <property type="entry name" value="Ank_2"/>
    <property type="match status" value="3"/>
</dbReference>
<dbReference type="Pfam" id="PF07525">
    <property type="entry name" value="SOCS_box"/>
    <property type="match status" value="1"/>
</dbReference>
<accession>A0AA36EYU2</accession>
<proteinExistence type="predicted"/>
<keyword evidence="1" id="KW-0677">Repeat</keyword>
<dbReference type="PANTHER" id="PTHR24198">
    <property type="entry name" value="ANKYRIN REPEAT AND PROTEIN KINASE DOMAIN-CONTAINING PROTEIN"/>
    <property type="match status" value="1"/>
</dbReference>
<feature type="repeat" description="ANK" evidence="3">
    <location>
        <begin position="245"/>
        <end position="277"/>
    </location>
</feature>
<organism evidence="5 6">
    <name type="scientific">Octopus vulgaris</name>
    <name type="common">Common octopus</name>
    <dbReference type="NCBI Taxonomy" id="6645"/>
    <lineage>
        <taxon>Eukaryota</taxon>
        <taxon>Metazoa</taxon>
        <taxon>Spiralia</taxon>
        <taxon>Lophotrochozoa</taxon>
        <taxon>Mollusca</taxon>
        <taxon>Cephalopoda</taxon>
        <taxon>Coleoidea</taxon>
        <taxon>Octopodiformes</taxon>
        <taxon>Octopoda</taxon>
        <taxon>Incirrata</taxon>
        <taxon>Octopodidae</taxon>
        <taxon>Octopus</taxon>
    </lineage>
</organism>
<feature type="repeat" description="ANK" evidence="3">
    <location>
        <begin position="343"/>
        <end position="375"/>
    </location>
</feature>
<name>A0AA36EYU2_OCTVU</name>
<dbReference type="AlphaFoldDB" id="A0AA36EYU2"/>
<dbReference type="PROSITE" id="PS50088">
    <property type="entry name" value="ANK_REPEAT"/>
    <property type="match status" value="5"/>
</dbReference>
<feature type="domain" description="SOCS box" evidence="4">
    <location>
        <begin position="514"/>
        <end position="571"/>
    </location>
</feature>
<dbReference type="PANTHER" id="PTHR24198:SF165">
    <property type="entry name" value="ANKYRIN REPEAT-CONTAINING PROTEIN-RELATED"/>
    <property type="match status" value="1"/>
</dbReference>
<evidence type="ECO:0000313" key="6">
    <source>
        <dbReference type="Proteomes" id="UP001162480"/>
    </source>
</evidence>
<sequence length="571" mass="63129">MLVYRGGIAMIQGGNDGVGATTAGDGKGAVVMAIDGDTVIAIVDAIGDVSAAISVRDTAVAVVAVIVVIDGDGCVGMDCSWVKCKKLESAICHLSNFDKNFLKAVTNNDYAAVKSLVEAGADVNCSSAGWTPLCISCYYGFTKIVQYLLMQPLLELRPQVMLCLQCGRHCYQCDYDEDGNTPLVYAAKHGHYEVCQLLLDAGVCLEQPNKRTQQTPLFVAAESAQTDVCLLLLEASACVQVRDNIGMTPLYAAIKSKDKTVVENLIKHGCDVNIGSQDHPPIFLAARLGLFDIVKILSDAGCQKDVSNKYGVTPVYEAAIKDFRDILEHLLDKGWDSNKCDMYQNTPLHIMASKNCLQSTQLLLKAGASIQVRDYKKRSPVQVSLLSGSADVLEYYLKIGVNLHKGFHSMERMWTVVVREMFEKDFIDCILVLLKDDCCWPLVEMIEPWERSLLHNFNIIRVFSQKTKLLKTLIFSGNYAEPLESKNNQDVSSTTYSAKQSAASVIINCFTPFILEADIRNWLANIYSSPMTLQALTRIVIRQELHSQILYKSQFLPLPKILKDYITLSKL</sequence>
<feature type="repeat" description="ANK" evidence="3">
    <location>
        <begin position="310"/>
        <end position="342"/>
    </location>
</feature>